<evidence type="ECO:0000256" key="2">
    <source>
        <dbReference type="SAM" id="MobiDB-lite"/>
    </source>
</evidence>
<comment type="caution">
    <text evidence="4">The sequence shown here is derived from an EMBL/GenBank/DDBJ whole genome shotgun (WGS) entry which is preliminary data.</text>
</comment>
<feature type="region of interest" description="Disordered" evidence="2">
    <location>
        <begin position="30"/>
        <end position="51"/>
    </location>
</feature>
<evidence type="ECO:0000313" key="5">
    <source>
        <dbReference type="Proteomes" id="UP001160499"/>
    </source>
</evidence>
<feature type="compositionally biased region" description="Low complexity" evidence="2">
    <location>
        <begin position="30"/>
        <end position="49"/>
    </location>
</feature>
<feature type="signal peptide" evidence="3">
    <location>
        <begin position="1"/>
        <end position="33"/>
    </location>
</feature>
<accession>A0ABT6LYR5</accession>
<dbReference type="Proteomes" id="UP001160499">
    <property type="component" value="Unassembled WGS sequence"/>
</dbReference>
<gene>
    <name evidence="4" type="ORF">M2283_008794</name>
</gene>
<sequence length="386" mass="41420">MTYLPSRRRLLATGAGAALSLGTLGTTASPASAAPASAAPAKSATGSGPEETRTLDELYQAALAEGGKLVIYSGGDIDSQGDGIRNGFAARFPEIDLKVVVDYSKYHDARVDNQFATDTLVPDVVQLQTLQDFTRWKGQGRLLSYKPAGFSKVYDALKDPHGAWTAVAVIGFSYSYNVAAVGADVPKSPLDLIDPKWKGQIASSYPNDDDAVLYLFKLYVEHYGWDWAARFAAQDVQFARGTYTPGLAVSSGQKALGVGGSGSLAAPSTAASRWAVAEGHPFMAWGQRVAILKQGRNTTAAKLYLNWQLSTAQQQNAFNGWSVRTDVTPAGGLKPVWKYPNANLDGFPRFMADRAEVERWKQTFALYFGEVKGDPSPGWLGLHPGA</sequence>
<dbReference type="Gene3D" id="3.40.190.10">
    <property type="entry name" value="Periplasmic binding protein-like II"/>
    <property type="match status" value="2"/>
</dbReference>
<dbReference type="InterPro" id="IPR006311">
    <property type="entry name" value="TAT_signal"/>
</dbReference>
<keyword evidence="1 3" id="KW-0732">Signal</keyword>
<protein>
    <submittedName>
        <fullName evidence="4">ABC-type Fe3+ transport system substrate-binding protein</fullName>
    </submittedName>
</protein>
<feature type="chain" id="PRO_5046862858" evidence="3">
    <location>
        <begin position="34"/>
        <end position="386"/>
    </location>
</feature>
<name>A0ABT6LYR5_9ACTN</name>
<dbReference type="PANTHER" id="PTHR30006">
    <property type="entry name" value="THIAMINE-BINDING PERIPLASMIC PROTEIN-RELATED"/>
    <property type="match status" value="1"/>
</dbReference>
<dbReference type="RefSeq" id="WP_280882179.1">
    <property type="nucleotide sequence ID" value="NZ_JARXVH010000023.1"/>
</dbReference>
<evidence type="ECO:0000256" key="1">
    <source>
        <dbReference type="ARBA" id="ARBA00022729"/>
    </source>
</evidence>
<dbReference type="EMBL" id="JARXVH010000023">
    <property type="protein sequence ID" value="MDH6221447.1"/>
    <property type="molecule type" value="Genomic_DNA"/>
</dbReference>
<evidence type="ECO:0000313" key="4">
    <source>
        <dbReference type="EMBL" id="MDH6221447.1"/>
    </source>
</evidence>
<organism evidence="4 5">
    <name type="scientific">Streptomyces pseudovenezuelae</name>
    <dbReference type="NCBI Taxonomy" id="67350"/>
    <lineage>
        <taxon>Bacteria</taxon>
        <taxon>Bacillati</taxon>
        <taxon>Actinomycetota</taxon>
        <taxon>Actinomycetes</taxon>
        <taxon>Kitasatosporales</taxon>
        <taxon>Streptomycetaceae</taxon>
        <taxon>Streptomyces</taxon>
        <taxon>Streptomyces aurantiacus group</taxon>
    </lineage>
</organism>
<dbReference type="PANTHER" id="PTHR30006:SF2">
    <property type="entry name" value="ABC TRANSPORTER SUBSTRATE-BINDING PROTEIN"/>
    <property type="match status" value="1"/>
</dbReference>
<evidence type="ECO:0000256" key="3">
    <source>
        <dbReference type="SAM" id="SignalP"/>
    </source>
</evidence>
<proteinExistence type="predicted"/>
<dbReference type="Pfam" id="PF13343">
    <property type="entry name" value="SBP_bac_6"/>
    <property type="match status" value="1"/>
</dbReference>
<dbReference type="SUPFAM" id="SSF53850">
    <property type="entry name" value="Periplasmic binding protein-like II"/>
    <property type="match status" value="1"/>
</dbReference>
<reference evidence="4 5" key="1">
    <citation type="submission" date="2023-04" db="EMBL/GenBank/DDBJ databases">
        <title>Forest soil microbial communities from Buena Vista Peninsula, Colon Province, Panama.</title>
        <authorList>
            <person name="Bouskill N."/>
        </authorList>
    </citation>
    <scope>NUCLEOTIDE SEQUENCE [LARGE SCALE GENOMIC DNA]</scope>
    <source>
        <strain evidence="4 5">GGS1</strain>
    </source>
</reference>
<keyword evidence="5" id="KW-1185">Reference proteome</keyword>
<dbReference type="PROSITE" id="PS51318">
    <property type="entry name" value="TAT"/>
    <property type="match status" value="1"/>
</dbReference>